<dbReference type="Pfam" id="PF08860">
    <property type="entry name" value="DUF1827"/>
    <property type="match status" value="1"/>
</dbReference>
<evidence type="ECO:0000313" key="1">
    <source>
        <dbReference type="EMBL" id="MBV7389403.1"/>
    </source>
</evidence>
<dbReference type="RefSeq" id="WP_218324467.1">
    <property type="nucleotide sequence ID" value="NZ_JAHUZB010000001.1"/>
</dbReference>
<comment type="caution">
    <text evidence="1">The sequence shown here is derived from an EMBL/GenBank/DDBJ whole genome shotgun (WGS) entry which is preliminary data.</text>
</comment>
<evidence type="ECO:0000313" key="2">
    <source>
        <dbReference type="Proteomes" id="UP000774130"/>
    </source>
</evidence>
<name>A0ABS6T922_9ENTE</name>
<dbReference type="EMBL" id="JAHUZB010000001">
    <property type="protein sequence ID" value="MBV7389403.1"/>
    <property type="molecule type" value="Genomic_DNA"/>
</dbReference>
<accession>A0ABS6T922</accession>
<keyword evidence="2" id="KW-1185">Reference proteome</keyword>
<gene>
    <name evidence="1" type="ORF">KUA55_01830</name>
</gene>
<organism evidence="1 2">
    <name type="scientific">Enterococcus alishanensis</name>
    <dbReference type="NCBI Taxonomy" id="1303817"/>
    <lineage>
        <taxon>Bacteria</taxon>
        <taxon>Bacillati</taxon>
        <taxon>Bacillota</taxon>
        <taxon>Bacilli</taxon>
        <taxon>Lactobacillales</taxon>
        <taxon>Enterococcaceae</taxon>
        <taxon>Enterococcus</taxon>
    </lineage>
</organism>
<proteinExistence type="predicted"/>
<protein>
    <submittedName>
        <fullName evidence="1">DUF1827 family protein</fullName>
    </submittedName>
</protein>
<dbReference type="Proteomes" id="UP000774130">
    <property type="component" value="Unassembled WGS sequence"/>
</dbReference>
<reference evidence="1 2" key="1">
    <citation type="submission" date="2021-06" db="EMBL/GenBank/DDBJ databases">
        <title>Enterococcus alishanensis sp. nov., a novel lactic acid bacterium isolated from fresh coffee beans.</title>
        <authorList>
            <person name="Chen Y.-S."/>
        </authorList>
    </citation>
    <scope>NUCLEOTIDE SEQUENCE [LARGE SCALE GENOMIC DNA]</scope>
    <source>
        <strain evidence="1 2">ALS3</strain>
    </source>
</reference>
<dbReference type="InterPro" id="IPR014959">
    <property type="entry name" value="DUF1827"/>
</dbReference>
<sequence>MKLIETPIKSNLDFESMYPNISKFAFEKETAVKVYKLYAYDRTKIIYLDRFDRIELLLANKNRKIRHEDVDTIIHRLLKVGREDVTVNVGYKKQMLAAGVRPKSDYKDIISITYYYK</sequence>